<feature type="transmembrane region" description="Helical" evidence="7">
    <location>
        <begin position="83"/>
        <end position="101"/>
    </location>
</feature>
<dbReference type="EMBL" id="RAWE01000047">
    <property type="protein sequence ID" value="RKH03011.1"/>
    <property type="molecule type" value="Genomic_DNA"/>
</dbReference>
<dbReference type="OrthoDB" id="9783692at2"/>
<keyword evidence="9" id="KW-1185">Reference proteome</keyword>
<feature type="transmembrane region" description="Helical" evidence="7">
    <location>
        <begin position="108"/>
        <end position="130"/>
    </location>
</feature>
<comment type="caution">
    <text evidence="8">The sequence shown here is derived from an EMBL/GenBank/DDBJ whole genome shotgun (WGS) entry which is preliminary data.</text>
</comment>
<evidence type="ECO:0000313" key="9">
    <source>
        <dbReference type="Proteomes" id="UP000268313"/>
    </source>
</evidence>
<dbReference type="InterPro" id="IPR005496">
    <property type="entry name" value="Integral_membrane_TerC"/>
</dbReference>
<feature type="transmembrane region" description="Helical" evidence="7">
    <location>
        <begin position="199"/>
        <end position="223"/>
    </location>
</feature>
<keyword evidence="4 7" id="KW-1133">Transmembrane helix</keyword>
<evidence type="ECO:0000256" key="6">
    <source>
        <dbReference type="SAM" id="MobiDB-lite"/>
    </source>
</evidence>
<reference evidence="9" key="1">
    <citation type="submission" date="2018-09" db="EMBL/GenBank/DDBJ databases">
        <authorList>
            <person name="Livingstone P.G."/>
            <person name="Whitworth D.E."/>
        </authorList>
    </citation>
    <scope>NUCLEOTIDE SEQUENCE [LARGE SCALE GENOMIC DNA]</scope>
    <source>
        <strain evidence="9">CA043D</strain>
    </source>
</reference>
<dbReference type="Proteomes" id="UP000268313">
    <property type="component" value="Unassembled WGS sequence"/>
</dbReference>
<dbReference type="GO" id="GO:0016020">
    <property type="term" value="C:membrane"/>
    <property type="evidence" value="ECO:0007669"/>
    <property type="project" value="UniProtKB-SubCell"/>
</dbReference>
<dbReference type="NCBIfam" id="TIGR03718">
    <property type="entry name" value="R_switched_Alx"/>
    <property type="match status" value="1"/>
</dbReference>
<gene>
    <name evidence="8" type="ORF">D7X32_15465</name>
</gene>
<keyword evidence="5 7" id="KW-0472">Membrane</keyword>
<evidence type="ECO:0000313" key="8">
    <source>
        <dbReference type="EMBL" id="RKH03011.1"/>
    </source>
</evidence>
<feature type="transmembrane region" description="Helical" evidence="7">
    <location>
        <begin position="229"/>
        <end position="250"/>
    </location>
</feature>
<dbReference type="InterPro" id="IPR022369">
    <property type="entry name" value="Integral_membrane_TerC_rswitch"/>
</dbReference>
<protein>
    <submittedName>
        <fullName evidence="8">TerC family protein</fullName>
    </submittedName>
</protein>
<comment type="subcellular location">
    <subcellularLocation>
        <location evidence="1">Membrane</location>
        <topology evidence="1">Multi-pass membrane protein</topology>
    </subcellularLocation>
</comment>
<evidence type="ECO:0000256" key="1">
    <source>
        <dbReference type="ARBA" id="ARBA00004141"/>
    </source>
</evidence>
<organism evidence="8 9">
    <name type="scientific">Corallococcus carmarthensis</name>
    <dbReference type="NCBI Taxonomy" id="2316728"/>
    <lineage>
        <taxon>Bacteria</taxon>
        <taxon>Pseudomonadati</taxon>
        <taxon>Myxococcota</taxon>
        <taxon>Myxococcia</taxon>
        <taxon>Myxococcales</taxon>
        <taxon>Cystobacterineae</taxon>
        <taxon>Myxococcaceae</taxon>
        <taxon>Corallococcus</taxon>
    </lineage>
</organism>
<evidence type="ECO:0000256" key="5">
    <source>
        <dbReference type="ARBA" id="ARBA00023136"/>
    </source>
</evidence>
<proteinExistence type="inferred from homology"/>
<evidence type="ECO:0000256" key="7">
    <source>
        <dbReference type="SAM" id="Phobius"/>
    </source>
</evidence>
<feature type="transmembrane region" description="Helical" evidence="7">
    <location>
        <begin position="12"/>
        <end position="31"/>
    </location>
</feature>
<name>A0A3A8KFK3_9BACT</name>
<feature type="region of interest" description="Disordered" evidence="6">
    <location>
        <begin position="309"/>
        <end position="332"/>
    </location>
</feature>
<feature type="transmembrane region" description="Helical" evidence="7">
    <location>
        <begin position="43"/>
        <end position="63"/>
    </location>
</feature>
<dbReference type="PANTHER" id="PTHR30238">
    <property type="entry name" value="MEMBRANE BOUND PREDICTED REDOX MODULATOR"/>
    <property type="match status" value="1"/>
</dbReference>
<dbReference type="PANTHER" id="PTHR30238:SF0">
    <property type="entry name" value="THYLAKOID MEMBRANE PROTEIN TERC, CHLOROPLASTIC"/>
    <property type="match status" value="1"/>
</dbReference>
<accession>A0A3A8KFK3</accession>
<sequence>MESLQTIGSPVMWGGFIAFVFAMLALDLGVFHRKAHTVSFKEAGAWSAVWVSLSLAFNAFLWWRFGAGPGMEFLTGYLIEKSLSVDNIFVFVVIFSTMKVPAIHQHRVLFWGILSALVLRAAMIFAGVAMLERFHWLIYVFGAFLIITGVKLFIQRNHEEHPEDGWLMRTARRVIPSTPHFHGQHFLTVENGRKLATPLLMALMLVEASDVLFALDSIPAIFAVTRDPFIVFTSNIFAILGLRSLFFLMAGAMEKFTYLKVGLSGVLVFVGAKMALVDVVHLSPAVSLGVIALVLGSSIVASLVKARNTPPHAPTGDTSPEVPRNTPAPAKS</sequence>
<feature type="transmembrane region" description="Helical" evidence="7">
    <location>
        <begin position="282"/>
        <end position="304"/>
    </location>
</feature>
<keyword evidence="3 7" id="KW-0812">Transmembrane</keyword>
<evidence type="ECO:0000256" key="4">
    <source>
        <dbReference type="ARBA" id="ARBA00022989"/>
    </source>
</evidence>
<dbReference type="Pfam" id="PF03741">
    <property type="entry name" value="TerC"/>
    <property type="match status" value="1"/>
</dbReference>
<feature type="transmembrane region" description="Helical" evidence="7">
    <location>
        <begin position="136"/>
        <end position="154"/>
    </location>
</feature>
<evidence type="ECO:0000256" key="2">
    <source>
        <dbReference type="ARBA" id="ARBA00007511"/>
    </source>
</evidence>
<feature type="transmembrane region" description="Helical" evidence="7">
    <location>
        <begin position="257"/>
        <end position="276"/>
    </location>
</feature>
<comment type="similarity">
    <text evidence="2">Belongs to the TerC family.</text>
</comment>
<evidence type="ECO:0000256" key="3">
    <source>
        <dbReference type="ARBA" id="ARBA00022692"/>
    </source>
</evidence>
<dbReference type="AlphaFoldDB" id="A0A3A8KFK3"/>